<dbReference type="PANTHER" id="PTHR21696:SF2">
    <property type="entry name" value="PROTEIN UNC-79 HOMOLOG"/>
    <property type="match status" value="1"/>
</dbReference>
<evidence type="ECO:0000313" key="1">
    <source>
        <dbReference type="EMBL" id="CAB4019239.1"/>
    </source>
</evidence>
<dbReference type="PANTHER" id="PTHR21696">
    <property type="entry name" value="PROTEIN UNC-79 HOMOLOG"/>
    <property type="match status" value="1"/>
</dbReference>
<gene>
    <name evidence="1" type="ORF">PACLA_8A034494</name>
</gene>
<organism evidence="1 2">
    <name type="scientific">Paramuricea clavata</name>
    <name type="common">Red gorgonian</name>
    <name type="synonym">Violescent sea-whip</name>
    <dbReference type="NCBI Taxonomy" id="317549"/>
    <lineage>
        <taxon>Eukaryota</taxon>
        <taxon>Metazoa</taxon>
        <taxon>Cnidaria</taxon>
        <taxon>Anthozoa</taxon>
        <taxon>Octocorallia</taxon>
        <taxon>Malacalcyonacea</taxon>
        <taxon>Plexauridae</taxon>
        <taxon>Paramuricea</taxon>
    </lineage>
</organism>
<dbReference type="AlphaFoldDB" id="A0A6S7IQD8"/>
<protein>
    <submittedName>
        <fullName evidence="1">Uncharacterized protein</fullName>
    </submittedName>
</protein>
<comment type="caution">
    <text evidence="1">The sequence shown here is derived from an EMBL/GenBank/DDBJ whole genome shotgun (WGS) entry which is preliminary data.</text>
</comment>
<dbReference type="OrthoDB" id="6270916at2759"/>
<dbReference type="InterPro" id="IPR024855">
    <property type="entry name" value="UNC79"/>
</dbReference>
<evidence type="ECO:0000313" key="2">
    <source>
        <dbReference type="Proteomes" id="UP001152795"/>
    </source>
</evidence>
<sequence length="208" mass="23085">MSVGKSTKTEQFGGRVHGLRQIYKRIEEETYPLPSSYDVTNYLTYFHQILLGLVKEAAPEIAKDGSSFNHEEIVILDYTGLFTTLVDLLHVIQHVGEGHEDCGLTILHIMVSLVPFLPENWLNDLPITLTTMMTSVSSSLHGYIMNILCGYLLPLLLDENNGADSKLHGKICQGGLSLLFSELIELSPPDKLVDCYALQCSSTLARSE</sequence>
<reference evidence="1" key="1">
    <citation type="submission" date="2020-04" db="EMBL/GenBank/DDBJ databases">
        <authorList>
            <person name="Alioto T."/>
            <person name="Alioto T."/>
            <person name="Gomez Garrido J."/>
        </authorList>
    </citation>
    <scope>NUCLEOTIDE SEQUENCE</scope>
    <source>
        <strain evidence="1">A484AB</strain>
    </source>
</reference>
<accession>A0A6S7IQD8</accession>
<dbReference type="EMBL" id="CACRXK020010368">
    <property type="protein sequence ID" value="CAB4019239.1"/>
    <property type="molecule type" value="Genomic_DNA"/>
</dbReference>
<name>A0A6S7IQD8_PARCT</name>
<dbReference type="Proteomes" id="UP001152795">
    <property type="component" value="Unassembled WGS sequence"/>
</dbReference>
<keyword evidence="2" id="KW-1185">Reference proteome</keyword>
<proteinExistence type="predicted"/>
<dbReference type="Pfam" id="PF14776">
    <property type="entry name" value="UNC-79"/>
    <property type="match status" value="1"/>
</dbReference>